<keyword evidence="1" id="KW-0472">Membrane</keyword>
<proteinExistence type="predicted"/>
<dbReference type="RefSeq" id="WP_134640096.1">
    <property type="nucleotide sequence ID" value="NZ_SOHM01000012.1"/>
</dbReference>
<protein>
    <submittedName>
        <fullName evidence="2">Uncharacterized protein</fullName>
    </submittedName>
</protein>
<dbReference type="AlphaFoldDB" id="A0A4R9BVW7"/>
<keyword evidence="3" id="KW-1185">Reference proteome</keyword>
<evidence type="ECO:0000256" key="1">
    <source>
        <dbReference type="SAM" id="Phobius"/>
    </source>
</evidence>
<dbReference type="EMBL" id="SOHM01000012">
    <property type="protein sequence ID" value="TFD91976.1"/>
    <property type="molecule type" value="Genomic_DNA"/>
</dbReference>
<organism evidence="2 3">
    <name type="scientific">Cryobacterium lactosi</name>
    <dbReference type="NCBI Taxonomy" id="1259202"/>
    <lineage>
        <taxon>Bacteria</taxon>
        <taxon>Bacillati</taxon>
        <taxon>Actinomycetota</taxon>
        <taxon>Actinomycetes</taxon>
        <taxon>Micrococcales</taxon>
        <taxon>Microbacteriaceae</taxon>
        <taxon>Cryobacterium</taxon>
    </lineage>
</organism>
<dbReference type="OrthoDB" id="9837574at2"/>
<feature type="transmembrane region" description="Helical" evidence="1">
    <location>
        <begin position="69"/>
        <end position="95"/>
    </location>
</feature>
<evidence type="ECO:0000313" key="3">
    <source>
        <dbReference type="Proteomes" id="UP000298468"/>
    </source>
</evidence>
<sequence>MTTPPRGTDPTEDTMAATFAAIDAEFVPDEASHRARRILLTMTVLSLVALVAGAFGTFVAYLYEDLQQISLVTLVLTSGFYLLIVSVFPIILLVLGSRHRHREGTRGAARAATVWGVICLTLGLLAVVPTLVGSAAEIIEDAAIRSRPPTVTEAEFTPAELRAQAETLIAELAASADAVPAAVPAGQDPPGLISEPCELSNRGPGVAIVSHDYRYYTPAQSVLALDNVEAYWRAAGYEPHRLRGDTAVDGLPPQVRVSGGPIERLAVYAHTAITSDSLLIEYQSICVAK</sequence>
<accession>A0A4R9BVW7</accession>
<evidence type="ECO:0000313" key="2">
    <source>
        <dbReference type="EMBL" id="TFD91976.1"/>
    </source>
</evidence>
<dbReference type="Proteomes" id="UP000298468">
    <property type="component" value="Unassembled WGS sequence"/>
</dbReference>
<keyword evidence="1" id="KW-1133">Transmembrane helix</keyword>
<name>A0A4R9BVW7_9MICO</name>
<feature type="transmembrane region" description="Helical" evidence="1">
    <location>
        <begin position="107"/>
        <end position="128"/>
    </location>
</feature>
<keyword evidence="1" id="KW-0812">Transmembrane</keyword>
<gene>
    <name evidence="2" type="ORF">E3T61_06555</name>
</gene>
<reference evidence="2 3" key="1">
    <citation type="submission" date="2019-03" db="EMBL/GenBank/DDBJ databases">
        <title>Genomics of glacier-inhabiting Cryobacterium strains.</title>
        <authorList>
            <person name="Liu Q."/>
            <person name="Xin Y.-H."/>
        </authorList>
    </citation>
    <scope>NUCLEOTIDE SEQUENCE [LARGE SCALE GENOMIC DNA]</scope>
    <source>
        <strain evidence="2 3">Sr59</strain>
    </source>
</reference>
<feature type="transmembrane region" description="Helical" evidence="1">
    <location>
        <begin position="38"/>
        <end position="63"/>
    </location>
</feature>
<comment type="caution">
    <text evidence="2">The sequence shown here is derived from an EMBL/GenBank/DDBJ whole genome shotgun (WGS) entry which is preliminary data.</text>
</comment>